<protein>
    <recommendedName>
        <fullName evidence="1">AntA/AntB antirepressor domain-containing protein</fullName>
    </recommendedName>
</protein>
<gene>
    <name evidence="2" type="ORF">FR698_11765</name>
</gene>
<dbReference type="OrthoDB" id="79831at2"/>
<dbReference type="PANTHER" id="PTHR36180:SF1">
    <property type="entry name" value="ANTA_ANTB ANTIREPRESSOR DOMAIN-CONTAINING PROTEIN"/>
    <property type="match status" value="1"/>
</dbReference>
<evidence type="ECO:0000313" key="2">
    <source>
        <dbReference type="EMBL" id="TXF11185.1"/>
    </source>
</evidence>
<dbReference type="EMBL" id="VPFL01000016">
    <property type="protein sequence ID" value="TXF11185.1"/>
    <property type="molecule type" value="Genomic_DNA"/>
</dbReference>
<dbReference type="InterPro" id="IPR013557">
    <property type="entry name" value="AntA/B_antirep"/>
</dbReference>
<sequence>MAEQLVPVKEGRIGNAKTLVVDARDLHAALGVGKDFTSWIKLRIRQYGFEQNRDYLLTQTGEQLHSGTKWRSDYFLSLDMAKELAMVERNEKGRAVRKYFIECERRAHQAAQAHLLLEGKTMDGLWLWEGKPAGAICLVRESTSLDTGYIVAIQRPDGILSLIGTRRPADFLAREADTQRDSVALVSRPLENYAQYRRLAFGILAERFPKEYRYRLKGATLDDVKAVLESLLAGGSHAARPATSGAVDRLDAVVLDDDAGIEVVQYIIARYRKLQQIVPEPLEANQFVAGGALALLWGMLKQEFGARGTGRGGGDRHVH</sequence>
<feature type="domain" description="AntA/AntB antirepressor" evidence="1">
    <location>
        <begin position="21"/>
        <end position="90"/>
    </location>
</feature>
<proteinExistence type="predicted"/>
<dbReference type="RefSeq" id="WP_147800396.1">
    <property type="nucleotide sequence ID" value="NZ_VPFL01000016.1"/>
</dbReference>
<dbReference type="Pfam" id="PF08346">
    <property type="entry name" value="AntA"/>
    <property type="match status" value="1"/>
</dbReference>
<dbReference type="AlphaFoldDB" id="A0A5C7EVU2"/>
<accession>A0A5C7EVU2</accession>
<organism evidence="2 3">
    <name type="scientific">Pelomicrobium methylotrophicum</name>
    <dbReference type="NCBI Taxonomy" id="2602750"/>
    <lineage>
        <taxon>Bacteria</taxon>
        <taxon>Pseudomonadati</taxon>
        <taxon>Pseudomonadota</taxon>
        <taxon>Hydrogenophilia</taxon>
        <taxon>Hydrogenophilia incertae sedis</taxon>
        <taxon>Pelomicrobium</taxon>
    </lineage>
</organism>
<evidence type="ECO:0000259" key="1">
    <source>
        <dbReference type="Pfam" id="PF08346"/>
    </source>
</evidence>
<comment type="caution">
    <text evidence="2">The sequence shown here is derived from an EMBL/GenBank/DDBJ whole genome shotgun (WGS) entry which is preliminary data.</text>
</comment>
<dbReference type="Proteomes" id="UP000321201">
    <property type="component" value="Unassembled WGS sequence"/>
</dbReference>
<name>A0A5C7EVU2_9PROT</name>
<dbReference type="PANTHER" id="PTHR36180">
    <property type="entry name" value="DNA-BINDING PROTEIN-RELATED-RELATED"/>
    <property type="match status" value="1"/>
</dbReference>
<evidence type="ECO:0000313" key="3">
    <source>
        <dbReference type="Proteomes" id="UP000321201"/>
    </source>
</evidence>
<reference evidence="2 3" key="1">
    <citation type="submission" date="2019-08" db="EMBL/GenBank/DDBJ databases">
        <title>Pelomicrobium methylotrophicum gen. nov., sp. nov. a moderately thermophilic, facultatively anaerobic, lithoautotrophic and methylotrophic bacterium isolated from a terrestrial mud volcano.</title>
        <authorList>
            <person name="Slobodkina G.B."/>
            <person name="Merkel A.Y."/>
            <person name="Slobodkin A.I."/>
        </authorList>
    </citation>
    <scope>NUCLEOTIDE SEQUENCE [LARGE SCALE GENOMIC DNA]</scope>
    <source>
        <strain evidence="2 3">SM250</strain>
    </source>
</reference>
<dbReference type="InParanoid" id="A0A5C7EVU2"/>
<keyword evidence="3" id="KW-1185">Reference proteome</keyword>